<evidence type="ECO:0000313" key="3">
    <source>
        <dbReference type="Proteomes" id="UP000828390"/>
    </source>
</evidence>
<sequence>MIRIPDISVTTSGVCTIAIHISIVTTLKAERQTLSPLKQNSESLHIHQHHSSLPPPT</sequence>
<keyword evidence="3" id="KW-1185">Reference proteome</keyword>
<proteinExistence type="predicted"/>
<dbReference type="Proteomes" id="UP000828390">
    <property type="component" value="Unassembled WGS sequence"/>
</dbReference>
<reference evidence="2" key="2">
    <citation type="submission" date="2020-11" db="EMBL/GenBank/DDBJ databases">
        <authorList>
            <person name="McCartney M.A."/>
            <person name="Auch B."/>
            <person name="Kono T."/>
            <person name="Mallez S."/>
            <person name="Becker A."/>
            <person name="Gohl D.M."/>
            <person name="Silverstein K.A.T."/>
            <person name="Koren S."/>
            <person name="Bechman K.B."/>
            <person name="Herman A."/>
            <person name="Abrahante J.E."/>
            <person name="Garbe J."/>
        </authorList>
    </citation>
    <scope>NUCLEOTIDE SEQUENCE</scope>
    <source>
        <strain evidence="2">Duluth1</strain>
        <tissue evidence="2">Whole animal</tissue>
    </source>
</reference>
<reference evidence="2" key="1">
    <citation type="journal article" date="2019" name="bioRxiv">
        <title>The Genome of the Zebra Mussel, Dreissena polymorpha: A Resource for Invasive Species Research.</title>
        <authorList>
            <person name="McCartney M.A."/>
            <person name="Auch B."/>
            <person name="Kono T."/>
            <person name="Mallez S."/>
            <person name="Zhang Y."/>
            <person name="Obille A."/>
            <person name="Becker A."/>
            <person name="Abrahante J.E."/>
            <person name="Garbe J."/>
            <person name="Badalamenti J.P."/>
            <person name="Herman A."/>
            <person name="Mangelson H."/>
            <person name="Liachko I."/>
            <person name="Sullivan S."/>
            <person name="Sone E.D."/>
            <person name="Koren S."/>
            <person name="Silverstein K.A.T."/>
            <person name="Beckman K.B."/>
            <person name="Gohl D.M."/>
        </authorList>
    </citation>
    <scope>NUCLEOTIDE SEQUENCE</scope>
    <source>
        <strain evidence="2">Duluth1</strain>
        <tissue evidence="2">Whole animal</tissue>
    </source>
</reference>
<evidence type="ECO:0000313" key="2">
    <source>
        <dbReference type="EMBL" id="KAH3792584.1"/>
    </source>
</evidence>
<gene>
    <name evidence="2" type="ORF">DPMN_146080</name>
</gene>
<organism evidence="2 3">
    <name type="scientific">Dreissena polymorpha</name>
    <name type="common">Zebra mussel</name>
    <name type="synonym">Mytilus polymorpha</name>
    <dbReference type="NCBI Taxonomy" id="45954"/>
    <lineage>
        <taxon>Eukaryota</taxon>
        <taxon>Metazoa</taxon>
        <taxon>Spiralia</taxon>
        <taxon>Lophotrochozoa</taxon>
        <taxon>Mollusca</taxon>
        <taxon>Bivalvia</taxon>
        <taxon>Autobranchia</taxon>
        <taxon>Heteroconchia</taxon>
        <taxon>Euheterodonta</taxon>
        <taxon>Imparidentia</taxon>
        <taxon>Neoheterodontei</taxon>
        <taxon>Myida</taxon>
        <taxon>Dreissenoidea</taxon>
        <taxon>Dreissenidae</taxon>
        <taxon>Dreissena</taxon>
    </lineage>
</organism>
<protein>
    <submittedName>
        <fullName evidence="2">Uncharacterized protein</fullName>
    </submittedName>
</protein>
<evidence type="ECO:0000256" key="1">
    <source>
        <dbReference type="SAM" id="MobiDB-lite"/>
    </source>
</evidence>
<name>A0A9D4F784_DREPO</name>
<dbReference type="EMBL" id="JAIWYP010000007">
    <property type="protein sequence ID" value="KAH3792584.1"/>
    <property type="molecule type" value="Genomic_DNA"/>
</dbReference>
<feature type="region of interest" description="Disordered" evidence="1">
    <location>
        <begin position="36"/>
        <end position="57"/>
    </location>
</feature>
<accession>A0A9D4F784</accession>
<comment type="caution">
    <text evidence="2">The sequence shown here is derived from an EMBL/GenBank/DDBJ whole genome shotgun (WGS) entry which is preliminary data.</text>
</comment>
<dbReference type="AlphaFoldDB" id="A0A9D4F784"/>